<keyword evidence="4 7" id="KW-0808">Transferase</keyword>
<evidence type="ECO:0000256" key="6">
    <source>
        <dbReference type="ARBA" id="ARBA00023315"/>
    </source>
</evidence>
<dbReference type="CDD" id="cd07984">
    <property type="entry name" value="LPLAT_LABLAT-like"/>
    <property type="match status" value="1"/>
</dbReference>
<evidence type="ECO:0000313" key="7">
    <source>
        <dbReference type="EMBL" id="SFA83930.1"/>
    </source>
</evidence>
<evidence type="ECO:0000256" key="1">
    <source>
        <dbReference type="ARBA" id="ARBA00004533"/>
    </source>
</evidence>
<dbReference type="Proteomes" id="UP000199012">
    <property type="component" value="Unassembled WGS sequence"/>
</dbReference>
<dbReference type="AlphaFoldDB" id="A0A1I0W6N6"/>
<keyword evidence="6" id="KW-0012">Acyltransferase</keyword>
<dbReference type="EMBL" id="FOKA01000002">
    <property type="protein sequence ID" value="SFA83930.1"/>
    <property type="molecule type" value="Genomic_DNA"/>
</dbReference>
<evidence type="ECO:0000256" key="4">
    <source>
        <dbReference type="ARBA" id="ARBA00022679"/>
    </source>
</evidence>
<evidence type="ECO:0000313" key="8">
    <source>
        <dbReference type="Proteomes" id="UP000199012"/>
    </source>
</evidence>
<accession>A0A1I0W6N6</accession>
<dbReference type="PANTHER" id="PTHR30606">
    <property type="entry name" value="LIPID A BIOSYNTHESIS LAUROYL ACYLTRANSFERASE"/>
    <property type="match status" value="1"/>
</dbReference>
<protein>
    <submittedName>
        <fullName evidence="7">KDO2-lipid IV(A) lauroyltransferase</fullName>
    </submittedName>
</protein>
<sequence length="331" mass="36057">MSRPRLPVGRAFALAWRWAGRVPGPVLRGVCALVADVTWLRHGAGVRRLEANLARVRPDLDGPAVRRLSRRGMRSYLRYYGEAFAVAAWPADVLAARVRAEGREHLQRHLDAGRSPVLALGHMGNWDLAGAWATTHLAPVTTVAERLEPEEVFTEFLRFREGLGMQILPLTGGEDVFRGLVRAVRSPGRVVPLLADRDLTARGVEVRLAGRPARVAAGPAALALGTGAPLHAVVLHYERLHGARRRAARSPWGLVVRFSPELPVPTGMPRAAAVAVLTQTWVDVLEAGVREHPEDWHMLQRVFVEDLDPARDAAVRATTVPTPAPTTAVGP</sequence>
<dbReference type="GO" id="GO:0016746">
    <property type="term" value="F:acyltransferase activity"/>
    <property type="evidence" value="ECO:0007669"/>
    <property type="project" value="UniProtKB-KW"/>
</dbReference>
<dbReference type="Pfam" id="PF03279">
    <property type="entry name" value="Lip_A_acyltrans"/>
    <property type="match status" value="1"/>
</dbReference>
<name>A0A1I0W6N6_9CELL</name>
<dbReference type="RefSeq" id="WP_239079033.1">
    <property type="nucleotide sequence ID" value="NZ_BONM01000035.1"/>
</dbReference>
<organism evidence="7 8">
    <name type="scientific">Cellulomonas marina</name>
    <dbReference type="NCBI Taxonomy" id="988821"/>
    <lineage>
        <taxon>Bacteria</taxon>
        <taxon>Bacillati</taxon>
        <taxon>Actinomycetota</taxon>
        <taxon>Actinomycetes</taxon>
        <taxon>Micrococcales</taxon>
        <taxon>Cellulomonadaceae</taxon>
        <taxon>Cellulomonas</taxon>
    </lineage>
</organism>
<evidence type="ECO:0000256" key="2">
    <source>
        <dbReference type="ARBA" id="ARBA00022475"/>
    </source>
</evidence>
<keyword evidence="2" id="KW-1003">Cell membrane</keyword>
<keyword evidence="3" id="KW-0997">Cell inner membrane</keyword>
<evidence type="ECO:0000256" key="3">
    <source>
        <dbReference type="ARBA" id="ARBA00022519"/>
    </source>
</evidence>
<keyword evidence="5" id="KW-0472">Membrane</keyword>
<dbReference type="STRING" id="988821.SAMN05421867_102205"/>
<dbReference type="InterPro" id="IPR004960">
    <property type="entry name" value="LipA_acyltrans"/>
</dbReference>
<comment type="subcellular location">
    <subcellularLocation>
        <location evidence="1">Cell inner membrane</location>
    </subcellularLocation>
</comment>
<dbReference type="PANTHER" id="PTHR30606:SF10">
    <property type="entry name" value="PHOSPHATIDYLINOSITOL MANNOSIDE ACYLTRANSFERASE"/>
    <property type="match status" value="1"/>
</dbReference>
<keyword evidence="8" id="KW-1185">Reference proteome</keyword>
<reference evidence="7 8" key="1">
    <citation type="submission" date="2016-10" db="EMBL/GenBank/DDBJ databases">
        <authorList>
            <person name="de Groot N.N."/>
        </authorList>
    </citation>
    <scope>NUCLEOTIDE SEQUENCE [LARGE SCALE GENOMIC DNA]</scope>
    <source>
        <strain evidence="7 8">CGMCC 4.6945</strain>
    </source>
</reference>
<dbReference type="GO" id="GO:0009247">
    <property type="term" value="P:glycolipid biosynthetic process"/>
    <property type="evidence" value="ECO:0007669"/>
    <property type="project" value="UniProtKB-ARBA"/>
</dbReference>
<dbReference type="NCBIfam" id="NF005919">
    <property type="entry name" value="PRK07920.1"/>
    <property type="match status" value="1"/>
</dbReference>
<proteinExistence type="predicted"/>
<dbReference type="GO" id="GO:0005886">
    <property type="term" value="C:plasma membrane"/>
    <property type="evidence" value="ECO:0007669"/>
    <property type="project" value="UniProtKB-SubCell"/>
</dbReference>
<evidence type="ECO:0000256" key="5">
    <source>
        <dbReference type="ARBA" id="ARBA00023136"/>
    </source>
</evidence>
<gene>
    <name evidence="7" type="ORF">SAMN05421867_102205</name>
</gene>